<feature type="domain" description="Core-binding (CB)" evidence="7">
    <location>
        <begin position="101"/>
        <end position="185"/>
    </location>
</feature>
<feature type="domain" description="Tyr recombinase" evidence="6">
    <location>
        <begin position="209"/>
        <end position="397"/>
    </location>
</feature>
<keyword evidence="2" id="KW-0229">DNA integration</keyword>
<dbReference type="Pfam" id="PF13102">
    <property type="entry name" value="Phage_int_SAM_5"/>
    <property type="match status" value="1"/>
</dbReference>
<accession>I3CAY3</accession>
<organism evidence="8 9">
    <name type="scientific">Galbibacter orientalis DSM 19592</name>
    <dbReference type="NCBI Taxonomy" id="926559"/>
    <lineage>
        <taxon>Bacteria</taxon>
        <taxon>Pseudomonadati</taxon>
        <taxon>Bacteroidota</taxon>
        <taxon>Flavobacteriia</taxon>
        <taxon>Flavobacteriales</taxon>
        <taxon>Flavobacteriaceae</taxon>
        <taxon>Galbibacter</taxon>
    </lineage>
</organism>
<protein>
    <submittedName>
        <fullName evidence="8">Site-specific recombinase XerD</fullName>
    </submittedName>
</protein>
<dbReference type="STRING" id="926559.JoomaDRAFT_3846"/>
<dbReference type="GO" id="GO:0015074">
    <property type="term" value="P:DNA integration"/>
    <property type="evidence" value="ECO:0007669"/>
    <property type="project" value="UniProtKB-KW"/>
</dbReference>
<evidence type="ECO:0000256" key="2">
    <source>
        <dbReference type="ARBA" id="ARBA00022908"/>
    </source>
</evidence>
<dbReference type="AlphaFoldDB" id="I3CAY3"/>
<dbReference type="eggNOG" id="COG4974">
    <property type="taxonomic scope" value="Bacteria"/>
</dbReference>
<evidence type="ECO:0000259" key="6">
    <source>
        <dbReference type="PROSITE" id="PS51898"/>
    </source>
</evidence>
<dbReference type="PROSITE" id="PS51900">
    <property type="entry name" value="CB"/>
    <property type="match status" value="1"/>
</dbReference>
<proteinExistence type="inferred from homology"/>
<name>I3CAY3_9FLAO</name>
<evidence type="ECO:0000256" key="3">
    <source>
        <dbReference type="ARBA" id="ARBA00023125"/>
    </source>
</evidence>
<keyword evidence="9" id="KW-1185">Reference proteome</keyword>
<dbReference type="PANTHER" id="PTHR30349">
    <property type="entry name" value="PHAGE INTEGRASE-RELATED"/>
    <property type="match status" value="1"/>
</dbReference>
<dbReference type="Proteomes" id="UP000004690">
    <property type="component" value="Unassembled WGS sequence"/>
</dbReference>
<dbReference type="InterPro" id="IPR050090">
    <property type="entry name" value="Tyrosine_recombinase_XerCD"/>
</dbReference>
<dbReference type="InterPro" id="IPR011010">
    <property type="entry name" value="DNA_brk_join_enz"/>
</dbReference>
<dbReference type="InterPro" id="IPR010998">
    <property type="entry name" value="Integrase_recombinase_N"/>
</dbReference>
<sequence>MSSIKVLLWKKNKNKLLHPLAIRITKDRRTSYFSIGQYIEEKYWDSHNRKVKKSHPNADKINQLILVKLAEINGCMLDSEALNSHASVATIKRKLTVANTMDFFSVADEYLQSLIDREKYNQYISQKGRIKKLQLFVGNSKLNFKEITVPFLKKYETFLLHGQKKSPRTVVNHLIVIRTIYNRAIADEIVSRDFYPFGKGKIQLKFPQSEKIGLSIEEVKKLEAADFLAPAQKHAVNLWLFSFYFAGIRIGDLLLLKWSDFKDGRLYYRMSKNKKYDSLKIPEKAYAILEYYKNEMGVNKRALVFPDIGEVNLNDKKHIAVRVKTITRNLNRRLKLAAETLKINKNISMHIARHTFGNISGDKIPIQMLQKLYRHSSVTTTINYQANFMKKEADMALDKVVNF</sequence>
<evidence type="ECO:0000256" key="4">
    <source>
        <dbReference type="ARBA" id="ARBA00023172"/>
    </source>
</evidence>
<dbReference type="InterPro" id="IPR025269">
    <property type="entry name" value="SAM-like_dom"/>
</dbReference>
<evidence type="ECO:0000313" key="8">
    <source>
        <dbReference type="EMBL" id="EIJ40776.1"/>
    </source>
</evidence>
<dbReference type="Pfam" id="PF00589">
    <property type="entry name" value="Phage_integrase"/>
    <property type="match status" value="1"/>
</dbReference>
<dbReference type="InterPro" id="IPR002104">
    <property type="entry name" value="Integrase_catalytic"/>
</dbReference>
<dbReference type="Gene3D" id="1.10.150.130">
    <property type="match status" value="1"/>
</dbReference>
<dbReference type="PROSITE" id="PS51898">
    <property type="entry name" value="TYR_RECOMBINASE"/>
    <property type="match status" value="1"/>
</dbReference>
<evidence type="ECO:0000313" key="9">
    <source>
        <dbReference type="Proteomes" id="UP000004690"/>
    </source>
</evidence>
<dbReference type="Gene3D" id="1.10.443.10">
    <property type="entry name" value="Intergrase catalytic core"/>
    <property type="match status" value="1"/>
</dbReference>
<reference evidence="8 9" key="1">
    <citation type="submission" date="2012-02" db="EMBL/GenBank/DDBJ databases">
        <title>Improved High-Quality Draft genome of Joostella marina DSM 19592.</title>
        <authorList>
            <consortium name="US DOE Joint Genome Institute (JGI-PGF)"/>
            <person name="Lucas S."/>
            <person name="Copeland A."/>
            <person name="Lapidus A."/>
            <person name="Bruce D."/>
            <person name="Goodwin L."/>
            <person name="Pitluck S."/>
            <person name="Peters L."/>
            <person name="Chertkov O."/>
            <person name="Ovchinnikova G."/>
            <person name="Kyrpides N."/>
            <person name="Mavromatis K."/>
            <person name="Detter J.C."/>
            <person name="Han C."/>
            <person name="Land M."/>
            <person name="Hauser L."/>
            <person name="Markowitz V."/>
            <person name="Cheng J.-F."/>
            <person name="Hugenholtz P."/>
            <person name="Woyke T."/>
            <person name="Wu D."/>
            <person name="Tindall B."/>
            <person name="Brambilla E."/>
            <person name="Klenk H.-P."/>
            <person name="Eisen J.A."/>
        </authorList>
    </citation>
    <scope>NUCLEOTIDE SEQUENCE [LARGE SCALE GENOMIC DNA]</scope>
    <source>
        <strain evidence="8 9">DSM 19592</strain>
    </source>
</reference>
<dbReference type="GO" id="GO:0006310">
    <property type="term" value="P:DNA recombination"/>
    <property type="evidence" value="ECO:0007669"/>
    <property type="project" value="UniProtKB-KW"/>
</dbReference>
<dbReference type="RefSeq" id="WP_008615337.1">
    <property type="nucleotide sequence ID" value="NZ_JH651379.1"/>
</dbReference>
<evidence type="ECO:0000256" key="5">
    <source>
        <dbReference type="PROSITE-ProRule" id="PRU01248"/>
    </source>
</evidence>
<dbReference type="EMBL" id="JH651379">
    <property type="protein sequence ID" value="EIJ40776.1"/>
    <property type="molecule type" value="Genomic_DNA"/>
</dbReference>
<dbReference type="InterPro" id="IPR035386">
    <property type="entry name" value="Arm-DNA-bind_5"/>
</dbReference>
<comment type="similarity">
    <text evidence="1">Belongs to the 'phage' integrase family.</text>
</comment>
<evidence type="ECO:0000256" key="1">
    <source>
        <dbReference type="ARBA" id="ARBA00008857"/>
    </source>
</evidence>
<dbReference type="HOGENOM" id="CLU_033139_0_1_10"/>
<dbReference type="PANTHER" id="PTHR30349:SF64">
    <property type="entry name" value="PROPHAGE INTEGRASE INTD-RELATED"/>
    <property type="match status" value="1"/>
</dbReference>
<dbReference type="SUPFAM" id="SSF56349">
    <property type="entry name" value="DNA breaking-rejoining enzymes"/>
    <property type="match status" value="1"/>
</dbReference>
<evidence type="ECO:0000259" key="7">
    <source>
        <dbReference type="PROSITE" id="PS51900"/>
    </source>
</evidence>
<dbReference type="InterPro" id="IPR044068">
    <property type="entry name" value="CB"/>
</dbReference>
<dbReference type="Pfam" id="PF17293">
    <property type="entry name" value="Arm-DNA-bind_5"/>
    <property type="match status" value="1"/>
</dbReference>
<dbReference type="InterPro" id="IPR013762">
    <property type="entry name" value="Integrase-like_cat_sf"/>
</dbReference>
<dbReference type="GO" id="GO:0003677">
    <property type="term" value="F:DNA binding"/>
    <property type="evidence" value="ECO:0007669"/>
    <property type="project" value="UniProtKB-UniRule"/>
</dbReference>
<gene>
    <name evidence="8" type="ORF">JoomaDRAFT_3846</name>
</gene>
<dbReference type="OrthoDB" id="9806835at2"/>
<keyword evidence="4" id="KW-0233">DNA recombination</keyword>
<keyword evidence="3 5" id="KW-0238">DNA-binding</keyword>